<dbReference type="OrthoDB" id="9775296at2"/>
<dbReference type="Proteomes" id="UP000014540">
    <property type="component" value="Unassembled WGS sequence"/>
</dbReference>
<dbReference type="RefSeq" id="WP_016549016.1">
    <property type="nucleotide sequence ID" value="NZ_AKWZ02000006.1"/>
</dbReference>
<accession>S3V0E9</accession>
<dbReference type="GO" id="GO:0016491">
    <property type="term" value="F:oxidoreductase activity"/>
    <property type="evidence" value="ECO:0007669"/>
    <property type="project" value="UniProtKB-KW"/>
</dbReference>
<evidence type="ECO:0000313" key="5">
    <source>
        <dbReference type="Proteomes" id="UP000014540"/>
    </source>
</evidence>
<evidence type="ECO:0000256" key="2">
    <source>
        <dbReference type="ARBA" id="ARBA00023002"/>
    </source>
</evidence>
<dbReference type="PRINTS" id="PR00080">
    <property type="entry name" value="SDRFAMILY"/>
</dbReference>
<dbReference type="EMBL" id="AKWZ02000006">
    <property type="protein sequence ID" value="EPG74943.1"/>
    <property type="molecule type" value="Genomic_DNA"/>
</dbReference>
<evidence type="ECO:0000256" key="1">
    <source>
        <dbReference type="ARBA" id="ARBA00006484"/>
    </source>
</evidence>
<reference evidence="4" key="1">
    <citation type="submission" date="2013-04" db="EMBL/GenBank/DDBJ databases">
        <authorList>
            <person name="Harkins D.M."/>
            <person name="Durkin A.S."/>
            <person name="Selengut J.D."/>
            <person name="Sanka R."/>
            <person name="DePew J."/>
            <person name="Purushe J."/>
            <person name="Ahmed A."/>
            <person name="van der Linden H."/>
            <person name="Goris M.G.A."/>
            <person name="Hartskeerl R.A."/>
            <person name="Vinetz J.M."/>
            <person name="Sutton G.G."/>
            <person name="Nelson W.C."/>
            <person name="Fouts D.E."/>
        </authorList>
    </citation>
    <scope>NUCLEOTIDE SEQUENCE [LARGE SCALE GENOMIC DNA]</scope>
    <source>
        <strain evidence="4">BUT 6</strain>
    </source>
</reference>
<dbReference type="PANTHER" id="PTHR44169">
    <property type="entry name" value="NADPH-DEPENDENT 1-ACYLDIHYDROXYACETONE PHOSPHATE REDUCTASE"/>
    <property type="match status" value="1"/>
</dbReference>
<dbReference type="Pfam" id="PF00106">
    <property type="entry name" value="adh_short"/>
    <property type="match status" value="1"/>
</dbReference>
<dbReference type="InterPro" id="IPR036291">
    <property type="entry name" value="NAD(P)-bd_dom_sf"/>
</dbReference>
<dbReference type="Gene3D" id="3.40.50.720">
    <property type="entry name" value="NAD(P)-binding Rossmann-like Domain"/>
    <property type="match status" value="1"/>
</dbReference>
<protein>
    <submittedName>
        <fullName evidence="4">PF08643 family protein</fullName>
    </submittedName>
</protein>
<dbReference type="PRINTS" id="PR00081">
    <property type="entry name" value="GDHRDH"/>
</dbReference>
<name>S3V0E9_9LEPT</name>
<dbReference type="SUPFAM" id="SSF51735">
    <property type="entry name" value="NAD(P)-binding Rossmann-fold domains"/>
    <property type="match status" value="1"/>
</dbReference>
<dbReference type="PANTHER" id="PTHR44169:SF6">
    <property type="entry name" value="NADPH-DEPENDENT 1-ACYLDIHYDROXYACETONE PHOSPHATE REDUCTASE"/>
    <property type="match status" value="1"/>
</dbReference>
<evidence type="ECO:0000313" key="4">
    <source>
        <dbReference type="EMBL" id="EPG74943.1"/>
    </source>
</evidence>
<organism evidence="4 5">
    <name type="scientific">Leptospira fainei serovar Hurstbridge str. BUT 6</name>
    <dbReference type="NCBI Taxonomy" id="1193011"/>
    <lineage>
        <taxon>Bacteria</taxon>
        <taxon>Pseudomonadati</taxon>
        <taxon>Spirochaetota</taxon>
        <taxon>Spirochaetia</taxon>
        <taxon>Leptospirales</taxon>
        <taxon>Leptospiraceae</taxon>
        <taxon>Leptospira</taxon>
    </lineage>
</organism>
<comment type="similarity">
    <text evidence="1 3">Belongs to the short-chain dehydrogenases/reductases (SDR) family.</text>
</comment>
<keyword evidence="2" id="KW-0560">Oxidoreductase</keyword>
<dbReference type="InterPro" id="IPR002347">
    <property type="entry name" value="SDR_fam"/>
</dbReference>
<proteinExistence type="inferred from homology"/>
<dbReference type="STRING" id="1193011.LEP1GSC058_1622"/>
<dbReference type="NCBIfam" id="NF004826">
    <property type="entry name" value="PRK06182.1"/>
    <property type="match status" value="1"/>
</dbReference>
<gene>
    <name evidence="4" type="ORF">LEP1GSC058_1622</name>
</gene>
<dbReference type="CDD" id="cd05374">
    <property type="entry name" value="17beta-HSD-like_SDR_c"/>
    <property type="match status" value="1"/>
</dbReference>
<comment type="caution">
    <text evidence="4">The sequence shown here is derived from an EMBL/GenBank/DDBJ whole genome shotgun (WGS) entry which is preliminary data.</text>
</comment>
<sequence length="273" mass="29883">MVTNKVVLITGASSGIGKATAEILARNGFIVYGAARRLSEMDELKKLGGHPIQLDVTDAKTIERVIDQIIESEGKIDVLINNAGFGLYGSIEDTSIEDAKYQFEVNIFGLAKLIQSVIPHMRKQGSGKIINISSVSGKTYAPLSGWYHASKHAVEGLSDCLRLELKPFGIDVVIIEPGLIDSNFNDYIDPLLKRSSGGAYDAMANKIANISRGYVEKGRKSSPKVIATAILDAINSSKPKRRYAVGRLAKPILFIRRWLGDGVFDKLVMRQYK</sequence>
<evidence type="ECO:0000256" key="3">
    <source>
        <dbReference type="RuleBase" id="RU000363"/>
    </source>
</evidence>
<dbReference type="AlphaFoldDB" id="S3V0E9"/>
<keyword evidence="5" id="KW-1185">Reference proteome</keyword>